<evidence type="ECO:0000313" key="1">
    <source>
        <dbReference type="EMBL" id="CAA7196746.1"/>
    </source>
</evidence>
<protein>
    <submittedName>
        <fullName evidence="1">Uncharacterized protein</fullName>
    </submittedName>
</protein>
<organism evidence="1 2">
    <name type="scientific">Chryseobacterium potabilaquae</name>
    <dbReference type="NCBI Taxonomy" id="2675057"/>
    <lineage>
        <taxon>Bacteria</taxon>
        <taxon>Pseudomonadati</taxon>
        <taxon>Bacteroidota</taxon>
        <taxon>Flavobacteriia</taxon>
        <taxon>Flavobacteriales</taxon>
        <taxon>Weeksellaceae</taxon>
        <taxon>Chryseobacterium group</taxon>
        <taxon>Chryseobacterium</taxon>
    </lineage>
</organism>
<accession>A0A6N4XAX0</accession>
<dbReference type="AlphaFoldDB" id="A0A6N4XAX0"/>
<sequence>MNNTIKSKIGSLWLESTCYHEVSLQKIGGRETACSFDGKDYISLNPKDSECSFSYFRKLSEEPLYIDTGDCNLLMSKIKEAYRFVYFSKEKKEVELLLLLFQKKLSQEFSLVIKSINRDENKLLKWECGIVDHDIKLKNWTYFSIDFQLTYKYDNCLISDCL</sequence>
<dbReference type="Proteomes" id="UP000445144">
    <property type="component" value="Unassembled WGS sequence"/>
</dbReference>
<proteinExistence type="predicted"/>
<dbReference type="RefSeq" id="WP_162033516.1">
    <property type="nucleotide sequence ID" value="NZ_CACVBR010000030.1"/>
</dbReference>
<evidence type="ECO:0000313" key="2">
    <source>
        <dbReference type="Proteomes" id="UP000445144"/>
    </source>
</evidence>
<reference evidence="1 2" key="1">
    <citation type="submission" date="2020-01" db="EMBL/GenBank/DDBJ databases">
        <authorList>
            <person name="Rodrigo-Torres L."/>
            <person name="Arahal R. D."/>
            <person name="Lucena T."/>
        </authorList>
    </citation>
    <scope>NUCLEOTIDE SEQUENCE [LARGE SCALE GENOMIC DNA]</scope>
    <source>
        <strain evidence="1 2">CECT 9293</strain>
    </source>
</reference>
<gene>
    <name evidence="1" type="ORF">CHRY9293_02821</name>
</gene>
<keyword evidence="2" id="KW-1185">Reference proteome</keyword>
<dbReference type="EMBL" id="CACVBR010000030">
    <property type="protein sequence ID" value="CAA7196746.1"/>
    <property type="molecule type" value="Genomic_DNA"/>
</dbReference>
<name>A0A6N4XAX0_9FLAO</name>